<proteinExistence type="predicted"/>
<keyword evidence="2" id="KW-1185">Reference proteome</keyword>
<organism evidence="1 2">
    <name type="scientific">Caerostris extrusa</name>
    <name type="common">Bark spider</name>
    <name type="synonym">Caerostris bankana</name>
    <dbReference type="NCBI Taxonomy" id="172846"/>
    <lineage>
        <taxon>Eukaryota</taxon>
        <taxon>Metazoa</taxon>
        <taxon>Ecdysozoa</taxon>
        <taxon>Arthropoda</taxon>
        <taxon>Chelicerata</taxon>
        <taxon>Arachnida</taxon>
        <taxon>Araneae</taxon>
        <taxon>Araneomorphae</taxon>
        <taxon>Entelegynae</taxon>
        <taxon>Araneoidea</taxon>
        <taxon>Araneidae</taxon>
        <taxon>Caerostris</taxon>
    </lineage>
</organism>
<evidence type="ECO:0000313" key="1">
    <source>
        <dbReference type="EMBL" id="GIX76982.1"/>
    </source>
</evidence>
<accession>A0AAV4MWU9</accession>
<dbReference type="AlphaFoldDB" id="A0AAV4MWU9"/>
<evidence type="ECO:0000313" key="2">
    <source>
        <dbReference type="Proteomes" id="UP001054945"/>
    </source>
</evidence>
<dbReference type="EMBL" id="BPLR01020295">
    <property type="protein sequence ID" value="GIX76982.1"/>
    <property type="molecule type" value="Genomic_DNA"/>
</dbReference>
<name>A0AAV4MWU9_CAEEX</name>
<protein>
    <submittedName>
        <fullName evidence="1">Uncharacterized protein</fullName>
    </submittedName>
</protein>
<dbReference type="Proteomes" id="UP001054945">
    <property type="component" value="Unassembled WGS sequence"/>
</dbReference>
<gene>
    <name evidence="1" type="ORF">CEXT_322251</name>
</gene>
<reference evidence="1 2" key="1">
    <citation type="submission" date="2021-06" db="EMBL/GenBank/DDBJ databases">
        <title>Caerostris extrusa draft genome.</title>
        <authorList>
            <person name="Kono N."/>
            <person name="Arakawa K."/>
        </authorList>
    </citation>
    <scope>NUCLEOTIDE SEQUENCE [LARGE SCALE GENOMIC DNA]</scope>
</reference>
<comment type="caution">
    <text evidence="1">The sequence shown here is derived from an EMBL/GenBank/DDBJ whole genome shotgun (WGS) entry which is preliminary data.</text>
</comment>
<sequence length="130" mass="15067">MGHCIHRTVSCRFSCDLKTPKWNFTQENYSFKMCSNRITLSEKDTIGSLLQTRLQSSYCGTKHKNNVFLPLGLARILFGEDHVFLNTKSSPFQKGKSFSLKYDSRRIGFFAISDVLKRVRKRPFSTRDFA</sequence>